<evidence type="ECO:0000313" key="4">
    <source>
        <dbReference type="Proteomes" id="UP000179362"/>
    </source>
</evidence>
<dbReference type="Proteomes" id="UP000179362">
    <property type="component" value="Unassembled WGS sequence"/>
</dbReference>
<dbReference type="Pfam" id="PF01548">
    <property type="entry name" value="DEDD_Tnp_IS110"/>
    <property type="match status" value="1"/>
</dbReference>
<organism evidence="3 4">
    <name type="scientific">Candidatus Muproteobacteria bacterium RIFCSPHIGHO2_02_FULL_65_16</name>
    <dbReference type="NCBI Taxonomy" id="1817766"/>
    <lineage>
        <taxon>Bacteria</taxon>
        <taxon>Pseudomonadati</taxon>
        <taxon>Pseudomonadota</taxon>
        <taxon>Candidatus Muproteobacteria</taxon>
    </lineage>
</organism>
<dbReference type="EMBL" id="MFTA01000103">
    <property type="protein sequence ID" value="OGI49787.1"/>
    <property type="molecule type" value="Genomic_DNA"/>
</dbReference>
<dbReference type="PANTHER" id="PTHR33055:SF13">
    <property type="entry name" value="TRANSPOSASE"/>
    <property type="match status" value="1"/>
</dbReference>
<gene>
    <name evidence="3" type="ORF">A3B81_05595</name>
</gene>
<feature type="domain" description="Transposase IS116/IS110/IS902 C-terminal" evidence="2">
    <location>
        <begin position="189"/>
        <end position="272"/>
    </location>
</feature>
<feature type="domain" description="Transposase IS110-like N-terminal" evidence="1">
    <location>
        <begin position="5"/>
        <end position="145"/>
    </location>
</feature>
<dbReference type="GO" id="GO:0006313">
    <property type="term" value="P:DNA transposition"/>
    <property type="evidence" value="ECO:0007669"/>
    <property type="project" value="InterPro"/>
</dbReference>
<proteinExistence type="predicted"/>
<evidence type="ECO:0000313" key="3">
    <source>
        <dbReference type="EMBL" id="OGI49787.1"/>
    </source>
</evidence>
<dbReference type="PANTHER" id="PTHR33055">
    <property type="entry name" value="TRANSPOSASE FOR INSERTION SEQUENCE ELEMENT IS1111A"/>
    <property type="match status" value="1"/>
</dbReference>
<name>A0A1F6TXE8_9PROT</name>
<sequence length="314" mass="34230">MTHHIGIDVSKDRLDIAVHENGEIFAFRNTTGAFAELVERLRGLNPALIVLEASGGYEQEALLALLAAGLPTALVNPRLTHNFAKAMGYLAKTDRIDAGVLAHFARAVRPKLAAAPSAGQLALSELVNRRQVLVGMLTGEKNRLRLTRTPAARGHIERHIAWLKDQLDDMDGELRALVGRSETWRELDALIESVPGVGVMAAATLLAMLPELGRLNRREIAALVGVAPFNHDSGRHRGTRRISGGRTAVRTVLYMCAVAGLRCNPALRTFYARLKAQGKPSKVALTACIRKLLITLNAIVRDRQPWDAARCEMA</sequence>
<accession>A0A1F6TXE8</accession>
<evidence type="ECO:0000259" key="1">
    <source>
        <dbReference type="Pfam" id="PF01548"/>
    </source>
</evidence>
<dbReference type="Pfam" id="PF02371">
    <property type="entry name" value="Transposase_20"/>
    <property type="match status" value="1"/>
</dbReference>
<evidence type="ECO:0000259" key="2">
    <source>
        <dbReference type="Pfam" id="PF02371"/>
    </source>
</evidence>
<dbReference type="InterPro" id="IPR047650">
    <property type="entry name" value="Transpos_IS110"/>
</dbReference>
<comment type="caution">
    <text evidence="3">The sequence shown here is derived from an EMBL/GenBank/DDBJ whole genome shotgun (WGS) entry which is preliminary data.</text>
</comment>
<dbReference type="InterPro" id="IPR002525">
    <property type="entry name" value="Transp_IS110-like_N"/>
</dbReference>
<dbReference type="GO" id="GO:0003677">
    <property type="term" value="F:DNA binding"/>
    <property type="evidence" value="ECO:0007669"/>
    <property type="project" value="InterPro"/>
</dbReference>
<dbReference type="NCBIfam" id="NF033542">
    <property type="entry name" value="transpos_IS110"/>
    <property type="match status" value="1"/>
</dbReference>
<protein>
    <submittedName>
        <fullName evidence="3">Uncharacterized protein</fullName>
    </submittedName>
</protein>
<dbReference type="AlphaFoldDB" id="A0A1F6TXE8"/>
<dbReference type="GO" id="GO:0004803">
    <property type="term" value="F:transposase activity"/>
    <property type="evidence" value="ECO:0007669"/>
    <property type="project" value="InterPro"/>
</dbReference>
<reference evidence="3 4" key="1">
    <citation type="journal article" date="2016" name="Nat. Commun.">
        <title>Thousands of microbial genomes shed light on interconnected biogeochemical processes in an aquifer system.</title>
        <authorList>
            <person name="Anantharaman K."/>
            <person name="Brown C.T."/>
            <person name="Hug L.A."/>
            <person name="Sharon I."/>
            <person name="Castelle C.J."/>
            <person name="Probst A.J."/>
            <person name="Thomas B.C."/>
            <person name="Singh A."/>
            <person name="Wilkins M.J."/>
            <person name="Karaoz U."/>
            <person name="Brodie E.L."/>
            <person name="Williams K.H."/>
            <person name="Hubbard S.S."/>
            <person name="Banfield J.F."/>
        </authorList>
    </citation>
    <scope>NUCLEOTIDE SEQUENCE [LARGE SCALE GENOMIC DNA]</scope>
</reference>
<dbReference type="InterPro" id="IPR003346">
    <property type="entry name" value="Transposase_20"/>
</dbReference>